<dbReference type="RefSeq" id="XP_037867048.1">
    <property type="nucleotide sequence ID" value="XM_038011120.2"/>
</dbReference>
<sequence>MESERSLRVRGGSARATGVRTRGGRSSVATRGGSRKGRVRGRGRGCPRSSVEQRPSASCAFNLIAIEDLPAGEPIEQALTERSKRSWNPRNYEPDGEDIPVILSSPAIPPSPAMYVECGGSGTSTPSSRYNIQISVHGSRSPSPSHKRVRRSLCPDQEHDITNRDSISSLRRPLRDSEICYLLHYGSDDDDSDDESQNDNDEIVPMIIPRAAGILMDTPDDEEIEIDTAAATKPLVTSSSPSIISAPTSPARDTGMKPSHFFEFDWGTFPDSPIPPTERRESFKEHSGPTVAVSDPYEIFRLIWDQEFMEFIVQETNRYAQQLAAEMLDGGELQASSRITEWKETNVDELLVFFGILLAMGIVIKNRVEEYWNTEQNIFSTPGFKVYMSLRRFQLLSRCLHFNNSENLRNLNLDPSQAKLFKVEPVISHLNSKFTELYIMKQNIALDESLLQWKGWLNINQFIPNKAAAVGIKTYEICESQTGYLWRFKIHAHKASPTVSEADPFTASTPALVLNLIKGLEHKGYTLWMDNFYNSPALARKLKSIGFDCVGTLRTNRKYVPTELTNLKKSQMKPGQVVGYTSGDVDCIIWRDQNRVATISTYHGNAVSTKNGVTKLILIRDYNICMGGVDKKDQMLAAFPIERKRTQIWYKKLFKRLLNVSVLNAYIIHKQTATEVLDHRGFRKNLVESLLRRHSMKMQPYVFSARVQDTIFEVSRHHPAEYPRLTSLNSTNRHRHPCKVCGKRTVTYCVGCDKPVCVFTCFVKLHN</sequence>
<evidence type="ECO:0000313" key="3">
    <source>
        <dbReference type="EnsemblMetazoa" id="XP_037867048.1"/>
    </source>
</evidence>
<dbReference type="KEGG" id="bmor:119628407"/>
<feature type="region of interest" description="Disordered" evidence="1">
    <location>
        <begin position="1"/>
        <end position="53"/>
    </location>
</feature>
<dbReference type="EnsemblMetazoa" id="XM_038013233.1">
    <property type="protein sequence ID" value="XP_037869161.1"/>
    <property type="gene ID" value="LOC110386073"/>
</dbReference>
<reference evidence="3" key="2">
    <citation type="submission" date="2022-06" db="UniProtKB">
        <authorList>
            <consortium name="EnsemblMetazoa"/>
        </authorList>
    </citation>
    <scope>IDENTIFICATION</scope>
    <source>
        <strain evidence="3">p50T (Dazao)</strain>
    </source>
</reference>
<dbReference type="PANTHER" id="PTHR46599:SF3">
    <property type="entry name" value="PIGGYBAC TRANSPOSABLE ELEMENT-DERIVED PROTEIN 4"/>
    <property type="match status" value="1"/>
</dbReference>
<dbReference type="GeneID" id="119628407"/>
<dbReference type="InterPro" id="IPR029526">
    <property type="entry name" value="PGBD"/>
</dbReference>
<dbReference type="Proteomes" id="UP000005204">
    <property type="component" value="Unassembled WGS sequence"/>
</dbReference>
<organism evidence="3 4">
    <name type="scientific">Bombyx mori</name>
    <name type="common">Silk moth</name>
    <dbReference type="NCBI Taxonomy" id="7091"/>
    <lineage>
        <taxon>Eukaryota</taxon>
        <taxon>Metazoa</taxon>
        <taxon>Ecdysozoa</taxon>
        <taxon>Arthropoda</taxon>
        <taxon>Hexapoda</taxon>
        <taxon>Insecta</taxon>
        <taxon>Pterygota</taxon>
        <taxon>Neoptera</taxon>
        <taxon>Endopterygota</taxon>
        <taxon>Lepidoptera</taxon>
        <taxon>Glossata</taxon>
        <taxon>Ditrysia</taxon>
        <taxon>Bombycoidea</taxon>
        <taxon>Bombycidae</taxon>
        <taxon>Bombycinae</taxon>
        <taxon>Bombyx</taxon>
    </lineage>
</organism>
<dbReference type="KEGG" id="bmor:110386073"/>
<proteinExistence type="predicted"/>
<dbReference type="RefSeq" id="XP_037869161.1">
    <property type="nucleotide sequence ID" value="XM_038013233.2"/>
</dbReference>
<feature type="domain" description="PiggyBac transposable element-derived protein" evidence="2">
    <location>
        <begin position="295"/>
        <end position="666"/>
    </location>
</feature>
<feature type="compositionally biased region" description="Basic residues" evidence="1">
    <location>
        <begin position="33"/>
        <end position="45"/>
    </location>
</feature>
<dbReference type="KEGG" id="bmor:119628541"/>
<keyword evidence="4" id="KW-1185">Reference proteome</keyword>
<evidence type="ECO:0000259" key="2">
    <source>
        <dbReference type="Pfam" id="PF13843"/>
    </source>
</evidence>
<dbReference type="Pfam" id="PF13843">
    <property type="entry name" value="DDE_Tnp_1_7"/>
    <property type="match status" value="1"/>
</dbReference>
<name>A0A8R2QRV8_BOMMO</name>
<dbReference type="EnsemblMetazoa" id="XM_038017685.1">
    <property type="protein sequence ID" value="XP_037873613.1"/>
    <property type="gene ID" value="LOC119628407"/>
</dbReference>
<reference evidence="4" key="1">
    <citation type="journal article" date="2008" name="Insect Biochem. Mol. Biol.">
        <title>The genome of a lepidopteran model insect, the silkworm Bombyx mori.</title>
        <authorList>
            <consortium name="International Silkworm Genome Consortium"/>
        </authorList>
    </citation>
    <scope>NUCLEOTIDE SEQUENCE [LARGE SCALE GENOMIC DNA]</scope>
    <source>
        <strain evidence="4">p50T</strain>
    </source>
</reference>
<evidence type="ECO:0000256" key="1">
    <source>
        <dbReference type="SAM" id="MobiDB-lite"/>
    </source>
</evidence>
<dbReference type="RefSeq" id="XP_037873613.1">
    <property type="nucleotide sequence ID" value="XM_038017685.2"/>
</dbReference>
<feature type="compositionally biased region" description="Low complexity" evidence="1">
    <location>
        <begin position="9"/>
        <end position="32"/>
    </location>
</feature>
<dbReference type="AlphaFoldDB" id="A0A8R2QRV8"/>
<feature type="compositionally biased region" description="Polar residues" evidence="1">
    <location>
        <begin position="135"/>
        <end position="144"/>
    </location>
</feature>
<dbReference type="GeneID" id="119628541"/>
<protein>
    <recommendedName>
        <fullName evidence="2">PiggyBac transposable element-derived protein domain-containing protein</fullName>
    </recommendedName>
</protein>
<dbReference type="PANTHER" id="PTHR46599">
    <property type="entry name" value="PIGGYBAC TRANSPOSABLE ELEMENT-DERIVED PROTEIN 4"/>
    <property type="match status" value="1"/>
</dbReference>
<dbReference type="GeneID" id="110386073"/>
<evidence type="ECO:0000313" key="4">
    <source>
        <dbReference type="Proteomes" id="UP000005204"/>
    </source>
</evidence>
<accession>A0A8R2QRV8</accession>
<dbReference type="EnsemblMetazoa" id="XM_038011120.1">
    <property type="protein sequence ID" value="XP_037867048.1"/>
    <property type="gene ID" value="LOC119628541"/>
</dbReference>
<feature type="region of interest" description="Disordered" evidence="1">
    <location>
        <begin position="135"/>
        <end position="169"/>
    </location>
</feature>